<dbReference type="EMBL" id="MCGE01000017">
    <property type="protein sequence ID" value="ORZ13062.1"/>
    <property type="molecule type" value="Genomic_DNA"/>
</dbReference>
<dbReference type="InterPro" id="IPR036322">
    <property type="entry name" value="WD40_repeat_dom_sf"/>
</dbReference>
<protein>
    <recommendedName>
        <fullName evidence="4">WD repeat-containing protein JIP5</fullName>
    </recommendedName>
    <alternativeName>
        <fullName evidence="5">WD repeat-containing protein jip5</fullName>
    </alternativeName>
</protein>
<dbReference type="InterPro" id="IPR001680">
    <property type="entry name" value="WD40_rpt"/>
</dbReference>
<dbReference type="OrthoDB" id="2288928at2759"/>
<accession>A0A1X2ICA2</accession>
<dbReference type="PROSITE" id="PS50082">
    <property type="entry name" value="WD_REPEATS_2"/>
    <property type="match status" value="2"/>
</dbReference>
<evidence type="ECO:0000256" key="1">
    <source>
        <dbReference type="ARBA" id="ARBA00007625"/>
    </source>
</evidence>
<keyword evidence="3" id="KW-0677">Repeat</keyword>
<evidence type="ECO:0000256" key="3">
    <source>
        <dbReference type="ARBA" id="ARBA00022737"/>
    </source>
</evidence>
<feature type="compositionally biased region" description="Polar residues" evidence="7">
    <location>
        <begin position="322"/>
        <end position="337"/>
    </location>
</feature>
<feature type="compositionally biased region" description="Basic and acidic residues" evidence="7">
    <location>
        <begin position="357"/>
        <end position="366"/>
    </location>
</feature>
<evidence type="ECO:0000313" key="9">
    <source>
        <dbReference type="Proteomes" id="UP000193560"/>
    </source>
</evidence>
<dbReference type="PANTHER" id="PTHR44019">
    <property type="entry name" value="WD REPEAT-CONTAINING PROTEIN 55"/>
    <property type="match status" value="1"/>
</dbReference>
<comment type="caution">
    <text evidence="8">The sequence shown here is derived from an EMBL/GenBank/DDBJ whole genome shotgun (WGS) entry which is preliminary data.</text>
</comment>
<evidence type="ECO:0000256" key="7">
    <source>
        <dbReference type="SAM" id="MobiDB-lite"/>
    </source>
</evidence>
<evidence type="ECO:0000256" key="2">
    <source>
        <dbReference type="ARBA" id="ARBA00022574"/>
    </source>
</evidence>
<reference evidence="8 9" key="1">
    <citation type="submission" date="2016-07" db="EMBL/GenBank/DDBJ databases">
        <title>Pervasive Adenine N6-methylation of Active Genes in Fungi.</title>
        <authorList>
            <consortium name="DOE Joint Genome Institute"/>
            <person name="Mondo S.J."/>
            <person name="Dannebaum R.O."/>
            <person name="Kuo R.C."/>
            <person name="Labutti K."/>
            <person name="Haridas S."/>
            <person name="Kuo A."/>
            <person name="Salamov A."/>
            <person name="Ahrendt S.R."/>
            <person name="Lipzen A."/>
            <person name="Sullivan W."/>
            <person name="Andreopoulos W.B."/>
            <person name="Clum A."/>
            <person name="Lindquist E."/>
            <person name="Daum C."/>
            <person name="Ramamoorthy G.K."/>
            <person name="Gryganskyi A."/>
            <person name="Culley D."/>
            <person name="Magnuson J.K."/>
            <person name="James T.Y."/>
            <person name="O'Malley M.A."/>
            <person name="Stajich J.E."/>
            <person name="Spatafora J.W."/>
            <person name="Visel A."/>
            <person name="Grigoriev I.V."/>
        </authorList>
    </citation>
    <scope>NUCLEOTIDE SEQUENCE [LARGE SCALE GENOMIC DNA]</scope>
    <source>
        <strain evidence="8 9">NRRL 1336</strain>
    </source>
</reference>
<comment type="similarity">
    <text evidence="1">Belongs to the WD repeat WDR55 family.</text>
</comment>
<feature type="compositionally biased region" description="Basic residues" evidence="7">
    <location>
        <begin position="396"/>
        <end position="414"/>
    </location>
</feature>
<keyword evidence="9" id="KW-1185">Reference proteome</keyword>
<feature type="repeat" description="WD" evidence="6">
    <location>
        <begin position="265"/>
        <end position="298"/>
    </location>
</feature>
<feature type="compositionally biased region" description="Acidic residues" evidence="7">
    <location>
        <begin position="345"/>
        <end position="356"/>
    </location>
</feature>
<sequence length="427" mass="47740">MSDQKTPKPIELENTVFDFDIHPSQDLILSGLINGKIHCHRYGLEEHELLWDCKPFKKSCRGVTFTPDGSHAYGISKDRSIQYLDISNGTVLEHKEQTHDNPLNALLCLNANLLATGDDQGVIKLWDNRKPDPVMTYTEHEDFIAQMVYNADKKTLVAVGGDGYLSTWDIRKPDVAAMSDHMEDELLSITLVKNNRKAVVGSQDGILSIWNWGDWGDYKDRIVGHPSSIDAICKLDEDTICTGSSDGIIRLVTILPNGFHGILGDHGEQMPVEHLKLAHDKKYLVSSGHDSSLQFWNVGHLFDEQQDDDNDDEVADDDENTGSENGNFDGNSASITETPIHGNNNDDDDSNWESEDDKNHSDHNENNETAAAPSNADSKKDDSWDDDSDDSDKSSKPKRKKQQKQKKAPQKKGKTSTFSLTFRKYVG</sequence>
<dbReference type="Proteomes" id="UP000193560">
    <property type="component" value="Unassembled WGS sequence"/>
</dbReference>
<evidence type="ECO:0000256" key="6">
    <source>
        <dbReference type="PROSITE-ProRule" id="PRU00221"/>
    </source>
</evidence>
<dbReference type="PROSITE" id="PS00678">
    <property type="entry name" value="WD_REPEATS_1"/>
    <property type="match status" value="2"/>
</dbReference>
<dbReference type="STRING" id="90262.A0A1X2ICA2"/>
<keyword evidence="2 6" id="KW-0853">WD repeat</keyword>
<proteinExistence type="inferred from homology"/>
<dbReference type="AlphaFoldDB" id="A0A1X2ICA2"/>
<dbReference type="PROSITE" id="PS50294">
    <property type="entry name" value="WD_REPEATS_REGION"/>
    <property type="match status" value="1"/>
</dbReference>
<feature type="region of interest" description="Disordered" evidence="7">
    <location>
        <begin position="304"/>
        <end position="427"/>
    </location>
</feature>
<dbReference type="Gene3D" id="2.130.10.10">
    <property type="entry name" value="YVTN repeat-like/Quinoprotein amine dehydrogenase"/>
    <property type="match status" value="2"/>
</dbReference>
<evidence type="ECO:0000256" key="5">
    <source>
        <dbReference type="ARBA" id="ARBA00039514"/>
    </source>
</evidence>
<feature type="repeat" description="WD" evidence="6">
    <location>
        <begin position="137"/>
        <end position="178"/>
    </location>
</feature>
<evidence type="ECO:0000313" key="8">
    <source>
        <dbReference type="EMBL" id="ORZ13062.1"/>
    </source>
</evidence>
<dbReference type="InterPro" id="IPR019775">
    <property type="entry name" value="WD40_repeat_CS"/>
</dbReference>
<dbReference type="InterPro" id="IPR015943">
    <property type="entry name" value="WD40/YVTN_repeat-like_dom_sf"/>
</dbReference>
<gene>
    <name evidence="8" type="ORF">BCR42DRAFT_70594</name>
</gene>
<organism evidence="8 9">
    <name type="scientific">Absidia repens</name>
    <dbReference type="NCBI Taxonomy" id="90262"/>
    <lineage>
        <taxon>Eukaryota</taxon>
        <taxon>Fungi</taxon>
        <taxon>Fungi incertae sedis</taxon>
        <taxon>Mucoromycota</taxon>
        <taxon>Mucoromycotina</taxon>
        <taxon>Mucoromycetes</taxon>
        <taxon>Mucorales</taxon>
        <taxon>Cunninghamellaceae</taxon>
        <taxon>Absidia</taxon>
    </lineage>
</organism>
<dbReference type="InterPro" id="IPR050505">
    <property type="entry name" value="WDR55/POC1"/>
</dbReference>
<feature type="compositionally biased region" description="Acidic residues" evidence="7">
    <location>
        <begin position="304"/>
        <end position="321"/>
    </location>
</feature>
<dbReference type="Pfam" id="PF24796">
    <property type="entry name" value="WDR55"/>
    <property type="match status" value="1"/>
</dbReference>
<name>A0A1X2ICA2_9FUNG</name>
<dbReference type="SMART" id="SM00320">
    <property type="entry name" value="WD40"/>
    <property type="match status" value="7"/>
</dbReference>
<evidence type="ECO:0000256" key="4">
    <source>
        <dbReference type="ARBA" id="ARBA00039238"/>
    </source>
</evidence>
<dbReference type="PANTHER" id="PTHR44019:SF20">
    <property type="entry name" value="WD REPEAT-CONTAINING PROTEIN 55"/>
    <property type="match status" value="1"/>
</dbReference>
<dbReference type="SUPFAM" id="SSF50978">
    <property type="entry name" value="WD40 repeat-like"/>
    <property type="match status" value="1"/>
</dbReference>